<proteinExistence type="predicted"/>
<dbReference type="AlphaFoldDB" id="A0A2K2U5Q2"/>
<dbReference type="EMBL" id="PPEL01000023">
    <property type="protein sequence ID" value="PNV65599.1"/>
    <property type="molecule type" value="Genomic_DNA"/>
</dbReference>
<dbReference type="Proteomes" id="UP000236488">
    <property type="component" value="Unassembled WGS sequence"/>
</dbReference>
<evidence type="ECO:0000313" key="2">
    <source>
        <dbReference type="Proteomes" id="UP000236488"/>
    </source>
</evidence>
<gene>
    <name evidence="1" type="ORF">C2L80_05600</name>
</gene>
<protein>
    <submittedName>
        <fullName evidence="1">Uncharacterized protein</fullName>
    </submittedName>
</protein>
<comment type="caution">
    <text evidence="1">The sequence shown here is derived from an EMBL/GenBank/DDBJ whole genome shotgun (WGS) entry which is preliminary data.</text>
</comment>
<reference evidence="1 2" key="1">
    <citation type="journal article" date="2018" name="Int. J. Syst. Evol. Microbiol.">
        <title>Rubneribacter badeniensis gen. nov., sp. nov. and Enteroscipio rubneri gen. nov., sp. nov., new members of the Eggerthellaceae isolated from human faeces.</title>
        <authorList>
            <person name="Danylec N."/>
            <person name="Gobl A."/>
            <person name="Stoll D.A."/>
            <person name="Hetzer B."/>
            <person name="Kulling S.E."/>
            <person name="Huch M."/>
        </authorList>
    </citation>
    <scope>NUCLEOTIDE SEQUENCE [LARGE SCALE GENOMIC DNA]</scope>
    <source>
        <strain evidence="1 2">ResAG-85</strain>
    </source>
</reference>
<sequence>METRAKSPYHHGKSGGVRYASLASAPWRIYSDMDITTIAEIGSPSLLPTSRLQSVATNVRYLTPAVEAEFSLLETLPAEFCLRELVSLDPEDEEDLLGFVQRYGVITSPWFGSYRKFLGSEKIKDKLPSRKSSEDEELSAAFLKSWIDILEEAQAPFDALDGFRGALRDAAWQSDAIRIVLACEGKSAAFTVSRNEAVMSLALLRESVALIAALDVAEGDPRRAVVAMLRMGVRPNAIVGGHRWGEWCDMTAHEILELPSRERKEIVGDILLALRSAKSVGNVFLYLSAMAFETGGVVHGGMRTFLGEWSYKLGPEHGGAKEHVSKRHAETLFGMCEAGAYPEGCLGSAVALQLLAILESDAQWRKCLHQGCERAFKQYRRNDGTAASSRRRQSAFCSQECQQRHKRRAHAAAMRDLDERVDSHAVFLHGRSESELKEWVKNAVAELNVKGEYLAVSDKKMYRNSGFDLEFEPKRPLLGKSDEARALKRLIEAVRDI</sequence>
<organism evidence="1 2">
    <name type="scientific">Rubneribacter badeniensis</name>
    <dbReference type="NCBI Taxonomy" id="2070688"/>
    <lineage>
        <taxon>Bacteria</taxon>
        <taxon>Bacillati</taxon>
        <taxon>Actinomycetota</taxon>
        <taxon>Coriobacteriia</taxon>
        <taxon>Eggerthellales</taxon>
        <taxon>Eggerthellaceae</taxon>
        <taxon>Rubneribacter</taxon>
    </lineage>
</organism>
<accession>A0A2K2U5Q2</accession>
<evidence type="ECO:0000313" key="1">
    <source>
        <dbReference type="EMBL" id="PNV65599.1"/>
    </source>
</evidence>
<name>A0A2K2U5Q2_9ACTN</name>
<keyword evidence="2" id="KW-1185">Reference proteome</keyword>
<dbReference type="RefSeq" id="WP_087198136.1">
    <property type="nucleotide sequence ID" value="NZ_PPEL01000023.1"/>
</dbReference>